<dbReference type="FunFam" id="3.40.710.10:FF:000008">
    <property type="entry name" value="Glutaminase, isoform E"/>
    <property type="match status" value="1"/>
</dbReference>
<name>A0A914CZN6_9BILA</name>
<dbReference type="SUPFAM" id="SSF56601">
    <property type="entry name" value="beta-lactamase/transpeptidase-like"/>
    <property type="match status" value="1"/>
</dbReference>
<sequence>MDTAFLENTIQSTMGTIKSTKKWDELNKDIESYQSNERLAHEPFDELIFNLCRSEKENGVAKMERLISILKNHGIKETDPRLQPMLVKFQNIVKRKVELQENLNDIKPTKLSKDDFKSCVRESLPIITKTLQSELVIPDWSKFCKEIENIYKHCKTISDGKVASYIPQLARLDPNSWGVAICSVDGQCASWGDDQKPFCIQSVANVFSYSLAASELGGEYVHKYVGQEPSGRLHDAIFLDSHGKPHNPIINSGAILVSSMIQHQKDLADRYDYVLNRFKKVAGNDFIGFNNSVYLSEREKADRNLALSYFMKENKCFPNKISDLTEVLDFYYQLCSIEANCESLAVMAATLANGGVCPITEERCFGSRACRDVLTLMNSCGMYDYSGQFSFHVGLPAKSSASGVIMIVIPNLLGIVLWSPPLDEQRNSARGIKFCQKLIERFNFHNYDSLVHTESHKVDPRRKQDEDERNRIIALLFAAKSGDLNTIRRMYIKGIDMGLKDYDKRTALHLAACEGHTQVVEFLLNTAKVQPEPRDRWSRTPLDDAKQYNHKNVIKLLQGVIVLSEEDKPNPDNLYINLSTTNEMNKKSISFKDKNLHEQKININNFYVL</sequence>
<evidence type="ECO:0000256" key="8">
    <source>
        <dbReference type="ARBA" id="ARBA00077251"/>
    </source>
</evidence>
<feature type="domain" description="Glutaminase EF-hand" evidence="10">
    <location>
        <begin position="45"/>
        <end position="138"/>
    </location>
</feature>
<keyword evidence="4" id="KW-0677">Repeat</keyword>
<dbReference type="Proteomes" id="UP000887540">
    <property type="component" value="Unplaced"/>
</dbReference>
<dbReference type="AlphaFoldDB" id="A0A914CZN6"/>
<dbReference type="InterPro" id="IPR015868">
    <property type="entry name" value="Glutaminase"/>
</dbReference>
<evidence type="ECO:0000256" key="2">
    <source>
        <dbReference type="ARBA" id="ARBA00011881"/>
    </source>
</evidence>
<comment type="subunit">
    <text evidence="2">Homotetramer.</text>
</comment>
<dbReference type="Pfam" id="PF17959">
    <property type="entry name" value="EF-hand_14"/>
    <property type="match status" value="1"/>
</dbReference>
<dbReference type="Gene3D" id="3.40.710.10">
    <property type="entry name" value="DD-peptidase/beta-lactamase superfamily"/>
    <property type="match status" value="1"/>
</dbReference>
<dbReference type="EC" id="3.5.1.2" evidence="3"/>
<dbReference type="WBParaSite" id="ACRNAN_scaffold1681.g27240.t1">
    <property type="protein sequence ID" value="ACRNAN_scaffold1681.g27240.t1"/>
    <property type="gene ID" value="ACRNAN_scaffold1681.g27240"/>
</dbReference>
<evidence type="ECO:0000256" key="6">
    <source>
        <dbReference type="ARBA" id="ARBA00023043"/>
    </source>
</evidence>
<dbReference type="GO" id="GO:0006537">
    <property type="term" value="P:glutamate biosynthetic process"/>
    <property type="evidence" value="ECO:0007669"/>
    <property type="project" value="TreeGrafter"/>
</dbReference>
<dbReference type="SUPFAM" id="SSF48403">
    <property type="entry name" value="Ankyrin repeat"/>
    <property type="match status" value="1"/>
</dbReference>
<evidence type="ECO:0000256" key="1">
    <source>
        <dbReference type="ARBA" id="ARBA00011076"/>
    </source>
</evidence>
<dbReference type="Gene3D" id="1.25.40.20">
    <property type="entry name" value="Ankyrin repeat-containing domain"/>
    <property type="match status" value="1"/>
</dbReference>
<evidence type="ECO:0000256" key="9">
    <source>
        <dbReference type="PROSITE-ProRule" id="PRU00023"/>
    </source>
</evidence>
<keyword evidence="6 9" id="KW-0040">ANK repeat</keyword>
<dbReference type="InterPro" id="IPR012338">
    <property type="entry name" value="Beta-lactam/transpept-like"/>
</dbReference>
<dbReference type="PANTHER" id="PTHR12544">
    <property type="entry name" value="GLUTAMINASE"/>
    <property type="match status" value="1"/>
</dbReference>
<dbReference type="Gene3D" id="1.10.238.210">
    <property type="match status" value="1"/>
</dbReference>
<dbReference type="PROSITE" id="PS00268">
    <property type="entry name" value="CECROPIN"/>
    <property type="match status" value="1"/>
</dbReference>
<reference evidence="12" key="1">
    <citation type="submission" date="2022-11" db="UniProtKB">
        <authorList>
            <consortium name="WormBaseParasite"/>
        </authorList>
    </citation>
    <scope>IDENTIFICATION</scope>
</reference>
<dbReference type="Pfam" id="PF12796">
    <property type="entry name" value="Ank_2"/>
    <property type="match status" value="1"/>
</dbReference>
<dbReference type="FunFam" id="1.25.40.20:FF:000069">
    <property type="entry name" value="Glutaminase, isoform E"/>
    <property type="match status" value="1"/>
</dbReference>
<evidence type="ECO:0000256" key="5">
    <source>
        <dbReference type="ARBA" id="ARBA00022801"/>
    </source>
</evidence>
<dbReference type="PANTHER" id="PTHR12544:SF29">
    <property type="entry name" value="GLUTAMINASE"/>
    <property type="match status" value="1"/>
</dbReference>
<evidence type="ECO:0000313" key="11">
    <source>
        <dbReference type="Proteomes" id="UP000887540"/>
    </source>
</evidence>
<dbReference type="InterPro" id="IPR002110">
    <property type="entry name" value="Ankyrin_rpt"/>
</dbReference>
<dbReference type="PROSITE" id="PS50088">
    <property type="entry name" value="ANK_REPEAT"/>
    <property type="match status" value="1"/>
</dbReference>
<evidence type="ECO:0000313" key="12">
    <source>
        <dbReference type="WBParaSite" id="ACRNAN_scaffold1681.g27240.t1"/>
    </source>
</evidence>
<evidence type="ECO:0000256" key="4">
    <source>
        <dbReference type="ARBA" id="ARBA00022737"/>
    </source>
</evidence>
<comment type="similarity">
    <text evidence="1">Belongs to the glutaminase family.</text>
</comment>
<dbReference type="GO" id="GO:0006543">
    <property type="term" value="P:L-glutamine catabolic process"/>
    <property type="evidence" value="ECO:0007669"/>
    <property type="project" value="TreeGrafter"/>
</dbReference>
<proteinExistence type="inferred from homology"/>
<dbReference type="InterPro" id="IPR036770">
    <property type="entry name" value="Ankyrin_rpt-contain_sf"/>
</dbReference>
<dbReference type="SMART" id="SM00248">
    <property type="entry name" value="ANK"/>
    <property type="match status" value="3"/>
</dbReference>
<protein>
    <recommendedName>
        <fullName evidence="3">glutaminase</fullName>
        <ecNumber evidence="3">3.5.1.2</ecNumber>
    </recommendedName>
    <alternativeName>
        <fullName evidence="8">L-glutamine amidohydrolase</fullName>
    </alternativeName>
</protein>
<evidence type="ECO:0000256" key="3">
    <source>
        <dbReference type="ARBA" id="ARBA00012918"/>
    </source>
</evidence>
<dbReference type="GO" id="GO:0004359">
    <property type="term" value="F:glutaminase activity"/>
    <property type="evidence" value="ECO:0007669"/>
    <property type="project" value="UniProtKB-EC"/>
</dbReference>
<feature type="repeat" description="ANK" evidence="9">
    <location>
        <begin position="503"/>
        <end position="525"/>
    </location>
</feature>
<evidence type="ECO:0000259" key="10">
    <source>
        <dbReference type="Pfam" id="PF17959"/>
    </source>
</evidence>
<evidence type="ECO:0000256" key="7">
    <source>
        <dbReference type="ARBA" id="ARBA00049534"/>
    </source>
</evidence>
<keyword evidence="5" id="KW-0378">Hydrolase</keyword>
<keyword evidence="11" id="KW-1185">Reference proteome</keyword>
<dbReference type="InterPro" id="IPR041541">
    <property type="entry name" value="Glutaminase_EF-hand"/>
</dbReference>
<accession>A0A914CZN6</accession>
<dbReference type="HAMAP" id="MF_00313">
    <property type="entry name" value="Glutaminase"/>
    <property type="match status" value="1"/>
</dbReference>
<comment type="catalytic activity">
    <reaction evidence="7">
        <text>L-glutamine + H2O = L-glutamate + NH4(+)</text>
        <dbReference type="Rhea" id="RHEA:15889"/>
        <dbReference type="ChEBI" id="CHEBI:15377"/>
        <dbReference type="ChEBI" id="CHEBI:28938"/>
        <dbReference type="ChEBI" id="CHEBI:29985"/>
        <dbReference type="ChEBI" id="CHEBI:58359"/>
        <dbReference type="EC" id="3.5.1.2"/>
    </reaction>
</comment>
<dbReference type="Pfam" id="PF04960">
    <property type="entry name" value="Glutaminase"/>
    <property type="match status" value="1"/>
</dbReference>
<organism evidence="11 12">
    <name type="scientific">Acrobeloides nanus</name>
    <dbReference type="NCBI Taxonomy" id="290746"/>
    <lineage>
        <taxon>Eukaryota</taxon>
        <taxon>Metazoa</taxon>
        <taxon>Ecdysozoa</taxon>
        <taxon>Nematoda</taxon>
        <taxon>Chromadorea</taxon>
        <taxon>Rhabditida</taxon>
        <taxon>Tylenchina</taxon>
        <taxon>Cephalobomorpha</taxon>
        <taxon>Cephaloboidea</taxon>
        <taxon>Cephalobidae</taxon>
        <taxon>Acrobeloides</taxon>
    </lineage>
</organism>
<dbReference type="NCBIfam" id="TIGR03814">
    <property type="entry name" value="Gln_ase"/>
    <property type="match status" value="1"/>
</dbReference>
<dbReference type="PROSITE" id="PS50297">
    <property type="entry name" value="ANK_REP_REGION"/>
    <property type="match status" value="1"/>
</dbReference>